<dbReference type="GO" id="GO:0016491">
    <property type="term" value="F:oxidoreductase activity"/>
    <property type="evidence" value="ECO:0007669"/>
    <property type="project" value="UniProtKB-KW"/>
</dbReference>
<evidence type="ECO:0000256" key="2">
    <source>
        <dbReference type="ARBA" id="ARBA00023002"/>
    </source>
</evidence>
<keyword evidence="2" id="KW-0560">Oxidoreductase</keyword>
<dbReference type="InterPro" id="IPR005475">
    <property type="entry name" value="Transketolase-like_Pyr-bd"/>
</dbReference>
<dbReference type="SUPFAM" id="SSF52518">
    <property type="entry name" value="Thiamin diphosphate-binding fold (THDP-binding)"/>
    <property type="match status" value="1"/>
</dbReference>
<dbReference type="FunFam" id="3.40.50.920:FF:000001">
    <property type="entry name" value="Pyruvate dehydrogenase E1 beta subunit"/>
    <property type="match status" value="1"/>
</dbReference>
<dbReference type="EMBL" id="MHMM01000010">
    <property type="protein sequence ID" value="OGZ27163.1"/>
    <property type="molecule type" value="Genomic_DNA"/>
</dbReference>
<name>A0A1G2EMZ7_9BACT</name>
<dbReference type="Gene3D" id="3.40.50.970">
    <property type="match status" value="1"/>
</dbReference>
<gene>
    <name evidence="5" type="ORF">A2365_00640</name>
</gene>
<evidence type="ECO:0000256" key="1">
    <source>
        <dbReference type="ARBA" id="ARBA00001964"/>
    </source>
</evidence>
<dbReference type="SMART" id="SM00861">
    <property type="entry name" value="Transket_pyr"/>
    <property type="match status" value="1"/>
</dbReference>
<comment type="cofactor">
    <cofactor evidence="1">
        <name>thiamine diphosphate</name>
        <dbReference type="ChEBI" id="CHEBI:58937"/>
    </cofactor>
</comment>
<dbReference type="CDD" id="cd07036">
    <property type="entry name" value="TPP_PYR_E1-PDHc-beta_like"/>
    <property type="match status" value="1"/>
</dbReference>
<evidence type="ECO:0000313" key="5">
    <source>
        <dbReference type="EMBL" id="OGZ27163.1"/>
    </source>
</evidence>
<dbReference type="STRING" id="1801677.A2365_00640"/>
<organism evidence="5 6">
    <name type="scientific">Candidatus Nealsonbacteria bacterium RIFOXYB1_FULL_40_15</name>
    <dbReference type="NCBI Taxonomy" id="1801677"/>
    <lineage>
        <taxon>Bacteria</taxon>
        <taxon>Candidatus Nealsoniibacteriota</taxon>
    </lineage>
</organism>
<proteinExistence type="predicted"/>
<protein>
    <recommendedName>
        <fullName evidence="4">Transketolase-like pyrimidine-binding domain-containing protein</fullName>
    </recommendedName>
</protein>
<reference evidence="5 6" key="1">
    <citation type="journal article" date="2016" name="Nat. Commun.">
        <title>Thousands of microbial genomes shed light on interconnected biogeochemical processes in an aquifer system.</title>
        <authorList>
            <person name="Anantharaman K."/>
            <person name="Brown C.T."/>
            <person name="Hug L.A."/>
            <person name="Sharon I."/>
            <person name="Castelle C.J."/>
            <person name="Probst A.J."/>
            <person name="Thomas B.C."/>
            <person name="Singh A."/>
            <person name="Wilkins M.J."/>
            <person name="Karaoz U."/>
            <person name="Brodie E.L."/>
            <person name="Williams K.H."/>
            <person name="Hubbard S.S."/>
            <person name="Banfield J.F."/>
        </authorList>
    </citation>
    <scope>NUCLEOTIDE SEQUENCE [LARGE SCALE GENOMIC DNA]</scope>
</reference>
<dbReference type="InterPro" id="IPR033248">
    <property type="entry name" value="Transketolase_C"/>
</dbReference>
<dbReference type="AlphaFoldDB" id="A0A1G2EMZ7"/>
<dbReference type="Pfam" id="PF02780">
    <property type="entry name" value="Transketolase_C"/>
    <property type="match status" value="1"/>
</dbReference>
<comment type="caution">
    <text evidence="5">The sequence shown here is derived from an EMBL/GenBank/DDBJ whole genome shotgun (WGS) entry which is preliminary data.</text>
</comment>
<dbReference type="Pfam" id="PF02779">
    <property type="entry name" value="Transket_pyr"/>
    <property type="match status" value="1"/>
</dbReference>
<dbReference type="Gene3D" id="3.40.50.920">
    <property type="match status" value="1"/>
</dbReference>
<evidence type="ECO:0000256" key="3">
    <source>
        <dbReference type="ARBA" id="ARBA00023052"/>
    </source>
</evidence>
<sequence length="346" mass="38998">MRKISYKQAINEALIQEMERDPSVFVYGIGVPDVKRIFGTTENLVEKFGEERCFDTPISEDAMTGFGLGASLNGLRPVHIHERVDFMLLAMNQLANIISSWRYGSAGKMKVPLTIRAVIGRGWGQGFQHSKSMYSVFAHIPGLKVVLPTTAKDAKGLLVSAIRDDNPVIVMEHRWLYYQEEEVPENLFEIPIGLPNILREGKDLTIVAVSWMNVEALKAAEVLKKRGIEAEIIDPRTIAPFNDEMIIRSVEKTGRCIVADNDWIDCGFGSEVAARVSEKCFGKLKFPVKRIGFSHIHCPTARHLENEFYPNAEKIIRTAEEMLGLSPADLSEEEFYSYENKFKGPF</sequence>
<keyword evidence="3" id="KW-0786">Thiamine pyrophosphate</keyword>
<dbReference type="PANTHER" id="PTHR43257">
    <property type="entry name" value="PYRUVATE DEHYDROGENASE E1 COMPONENT BETA SUBUNIT"/>
    <property type="match status" value="1"/>
</dbReference>
<dbReference type="InterPro" id="IPR009014">
    <property type="entry name" value="Transketo_C/PFOR_II"/>
</dbReference>
<dbReference type="FunFam" id="3.40.50.970:FF:000001">
    <property type="entry name" value="Pyruvate dehydrogenase E1 beta subunit"/>
    <property type="match status" value="1"/>
</dbReference>
<dbReference type="Proteomes" id="UP000177740">
    <property type="component" value="Unassembled WGS sequence"/>
</dbReference>
<dbReference type="InterPro" id="IPR029061">
    <property type="entry name" value="THDP-binding"/>
</dbReference>
<evidence type="ECO:0000259" key="4">
    <source>
        <dbReference type="SMART" id="SM00861"/>
    </source>
</evidence>
<accession>A0A1G2EMZ7</accession>
<dbReference type="PANTHER" id="PTHR43257:SF2">
    <property type="entry name" value="PYRUVATE DEHYDROGENASE E1 COMPONENT SUBUNIT BETA"/>
    <property type="match status" value="1"/>
</dbReference>
<evidence type="ECO:0000313" key="6">
    <source>
        <dbReference type="Proteomes" id="UP000177740"/>
    </source>
</evidence>
<dbReference type="SUPFAM" id="SSF52922">
    <property type="entry name" value="TK C-terminal domain-like"/>
    <property type="match status" value="1"/>
</dbReference>
<feature type="domain" description="Transketolase-like pyrimidine-binding" evidence="4">
    <location>
        <begin position="4"/>
        <end position="179"/>
    </location>
</feature>